<reference evidence="1" key="1">
    <citation type="journal article" date="2021" name="Proc. Natl. Acad. Sci. U.S.A.">
        <title>A Catalog of Tens of Thousands of Viruses from Human Metagenomes Reveals Hidden Associations with Chronic Diseases.</title>
        <authorList>
            <person name="Tisza M.J."/>
            <person name="Buck C.B."/>
        </authorList>
    </citation>
    <scope>NUCLEOTIDE SEQUENCE</scope>
    <source>
        <strain evidence="1">CtmP938</strain>
    </source>
</reference>
<protein>
    <submittedName>
        <fullName evidence="1">Uncharacterized protein</fullName>
    </submittedName>
</protein>
<evidence type="ECO:0000313" key="1">
    <source>
        <dbReference type="EMBL" id="DAF45809.1"/>
    </source>
</evidence>
<sequence>MEQTPSERLQEELDHIERILLGLGCILESVDEVNREIRSWQRSLRSNESPEIIRERKEALMRSLLAAGDECDSFSRLVVRMERIF</sequence>
<accession>A0A8S5S4E4</accession>
<dbReference type="EMBL" id="BK032519">
    <property type="protein sequence ID" value="DAF45809.1"/>
    <property type="molecule type" value="Genomic_DNA"/>
</dbReference>
<proteinExistence type="predicted"/>
<organism evidence="1">
    <name type="scientific">Siphoviridae sp. ctmP938</name>
    <dbReference type="NCBI Taxonomy" id="2827933"/>
    <lineage>
        <taxon>Viruses</taxon>
        <taxon>Duplodnaviria</taxon>
        <taxon>Heunggongvirae</taxon>
        <taxon>Uroviricota</taxon>
        <taxon>Caudoviricetes</taxon>
    </lineage>
</organism>
<name>A0A8S5S4E4_9CAUD</name>